<dbReference type="InterPro" id="IPR018392">
    <property type="entry name" value="LysM"/>
</dbReference>
<dbReference type="SUPFAM" id="SSF54106">
    <property type="entry name" value="LysM domain"/>
    <property type="match status" value="1"/>
</dbReference>
<dbReference type="PROSITE" id="PS51886">
    <property type="entry name" value="TLDC"/>
    <property type="match status" value="1"/>
</dbReference>
<dbReference type="CDD" id="cd00118">
    <property type="entry name" value="LysM"/>
    <property type="match status" value="1"/>
</dbReference>
<dbReference type="GO" id="GO:0005634">
    <property type="term" value="C:nucleus"/>
    <property type="evidence" value="ECO:0007669"/>
    <property type="project" value="TreeGrafter"/>
</dbReference>
<feature type="compositionally biased region" description="Acidic residues" evidence="5">
    <location>
        <begin position="676"/>
        <end position="695"/>
    </location>
</feature>
<evidence type="ECO:0000256" key="2">
    <source>
        <dbReference type="ARBA" id="ARBA00009540"/>
    </source>
</evidence>
<comment type="similarity">
    <text evidence="2">Belongs to the OXR1 family.</text>
</comment>
<evidence type="ECO:0000256" key="3">
    <source>
        <dbReference type="ARBA" id="ARBA00023128"/>
    </source>
</evidence>
<dbReference type="OrthoDB" id="26679at2759"/>
<name>A0A267GGL4_9PLAT</name>
<keyword evidence="3" id="KW-0496">Mitochondrion</keyword>
<dbReference type="Pfam" id="PF01476">
    <property type="entry name" value="LysM"/>
    <property type="match status" value="1"/>
</dbReference>
<feature type="domain" description="LysM" evidence="6">
    <location>
        <begin position="113"/>
        <end position="156"/>
    </location>
</feature>
<feature type="domain" description="TLDc" evidence="7">
    <location>
        <begin position="534"/>
        <end position="767"/>
    </location>
</feature>
<dbReference type="PANTHER" id="PTHR23354">
    <property type="entry name" value="NUCLEOLAR PROTEIN 7/ESTROGEN RECEPTOR COACTIVATOR-RELATED"/>
    <property type="match status" value="1"/>
</dbReference>
<dbReference type="SMART" id="SM00257">
    <property type="entry name" value="LysM"/>
    <property type="match status" value="1"/>
</dbReference>
<dbReference type="STRING" id="282301.A0A267GGL4"/>
<feature type="compositionally biased region" description="Gly residues" evidence="5">
    <location>
        <begin position="461"/>
        <end position="471"/>
    </location>
</feature>
<dbReference type="Pfam" id="PF07534">
    <property type="entry name" value="TLD"/>
    <property type="match status" value="2"/>
</dbReference>
<proteinExistence type="inferred from homology"/>
<dbReference type="InterPro" id="IPR036779">
    <property type="entry name" value="LysM_dom_sf"/>
</dbReference>
<dbReference type="Proteomes" id="UP000215902">
    <property type="component" value="Unassembled WGS sequence"/>
</dbReference>
<feature type="region of interest" description="Disordered" evidence="5">
    <location>
        <begin position="654"/>
        <end position="695"/>
    </location>
</feature>
<dbReference type="EMBL" id="NIVC01000371">
    <property type="protein sequence ID" value="PAA84514.1"/>
    <property type="molecule type" value="Genomic_DNA"/>
</dbReference>
<feature type="region of interest" description="Disordered" evidence="5">
    <location>
        <begin position="460"/>
        <end position="486"/>
    </location>
</feature>
<dbReference type="SMART" id="SM00584">
    <property type="entry name" value="TLDc"/>
    <property type="match status" value="1"/>
</dbReference>
<keyword evidence="9" id="KW-1185">Reference proteome</keyword>
<dbReference type="PANTHER" id="PTHR23354:SF62">
    <property type="entry name" value="MUSTARD, ISOFORM V"/>
    <property type="match status" value="1"/>
</dbReference>
<dbReference type="GO" id="GO:0005739">
    <property type="term" value="C:mitochondrion"/>
    <property type="evidence" value="ECO:0007669"/>
    <property type="project" value="UniProtKB-SubCell"/>
</dbReference>
<dbReference type="PROSITE" id="PS51782">
    <property type="entry name" value="LYSM"/>
    <property type="match status" value="1"/>
</dbReference>
<feature type="compositionally biased region" description="Low complexity" evidence="5">
    <location>
        <begin position="208"/>
        <end position="218"/>
    </location>
</feature>
<dbReference type="InterPro" id="IPR006571">
    <property type="entry name" value="TLDc_dom"/>
</dbReference>
<accession>A0A267GGL4</accession>
<evidence type="ECO:0000313" key="9">
    <source>
        <dbReference type="Proteomes" id="UP000215902"/>
    </source>
</evidence>
<feature type="region of interest" description="Disordered" evidence="5">
    <location>
        <begin position="68"/>
        <end position="113"/>
    </location>
</feature>
<evidence type="ECO:0000256" key="1">
    <source>
        <dbReference type="ARBA" id="ARBA00004173"/>
    </source>
</evidence>
<feature type="compositionally biased region" description="Basic residues" evidence="5">
    <location>
        <begin position="83"/>
        <end position="95"/>
    </location>
</feature>
<comment type="caution">
    <text evidence="8">The sequence shown here is derived from an EMBL/GenBank/DDBJ whole genome shotgun (WGS) entry which is preliminary data.</text>
</comment>
<evidence type="ECO:0000313" key="8">
    <source>
        <dbReference type="EMBL" id="PAA84514.1"/>
    </source>
</evidence>
<feature type="compositionally biased region" description="Polar residues" evidence="5">
    <location>
        <begin position="472"/>
        <end position="483"/>
    </location>
</feature>
<protein>
    <recommendedName>
        <fullName evidence="4">Oxidation resistance protein 1</fullName>
    </recommendedName>
</protein>
<evidence type="ECO:0000256" key="4">
    <source>
        <dbReference type="ARBA" id="ARBA00040604"/>
    </source>
</evidence>
<dbReference type="AlphaFoldDB" id="A0A267GGL4"/>
<gene>
    <name evidence="8" type="ORF">BOX15_Mlig001798g2</name>
</gene>
<sequence length="772" mass="83315">MDNSQDQDLDFSIDILEQIGLKDSFSKNYIGETSRQLKNLGSHSQSVDQVWSSLKTTVRSVSESISDTVNMETQESISERLAQKKKKRKRRKRMKPPKESTGSTGSASEKATIEYTVRDRDTLNSIAARFNSTPSELCLLNRRSNRIVFPGMRLIVPDPDAPPPPSPTAAGATAEGGGCQSLSKSQSESSNFSSTSTNGEDDAIGSTPAAAAAAVPAAVEPPKPPPEDPHERKFIKAKVRLMTHGDGVVSGTLLVTPNTILFDPNVSDPLVIERGPDMYSVAHPLGHVMSLNAYNTPELMALRREERLAAAVAGGVSEYALAGAEAASVTPNSLGSASSFSQLPQQLMVDLSCGLFSTQRHDLRQVTDLSQPPAQLAAERLHPHTCTQFEDRPLYLCVSLKPRAMGGPARSGSRRGKRGPISASRQDELWFSVDKRDADMLYVFLRRCGAAAAAATAGGAAAAGGAGGSGGTDQSQPLPSRSGQPDDYYFMEGGAAGSGNVAGSWQLICADQTSLILPGREDLPLPRLVHGRSRLLTNRRLRHLVKVLPPRAEGLNLSLLYSAGRHGFSLKSAYRACAENAAAPDSFCLLLVLDTDAHLFGAFLSGVMRQSEHYYGTGETFVFRWERPVKQIRDPSSGSGGSGGSGACQFNVEAGGDRSADDSSQDLAGNNNDNKENDEDNSEDEDEDEEEEDSDFYQYCWTGENTYFMRGATDAFTVGSCRGRCAIWLDSGLFRGRSQRCDTFNSPVLCGPKEDFLVRDIELWEFADPTQD</sequence>
<evidence type="ECO:0000256" key="5">
    <source>
        <dbReference type="SAM" id="MobiDB-lite"/>
    </source>
</evidence>
<dbReference type="GO" id="GO:0006979">
    <property type="term" value="P:response to oxidative stress"/>
    <property type="evidence" value="ECO:0007669"/>
    <property type="project" value="TreeGrafter"/>
</dbReference>
<evidence type="ECO:0000259" key="7">
    <source>
        <dbReference type="PROSITE" id="PS51886"/>
    </source>
</evidence>
<dbReference type="Gene3D" id="3.10.350.10">
    <property type="entry name" value="LysM domain"/>
    <property type="match status" value="1"/>
</dbReference>
<comment type="subcellular location">
    <subcellularLocation>
        <location evidence="1">Mitochondrion</location>
    </subcellularLocation>
</comment>
<evidence type="ECO:0000259" key="6">
    <source>
        <dbReference type="PROSITE" id="PS51782"/>
    </source>
</evidence>
<reference evidence="8 9" key="1">
    <citation type="submission" date="2017-06" db="EMBL/GenBank/DDBJ databases">
        <title>A platform for efficient transgenesis in Macrostomum lignano, a flatworm model organism for stem cell research.</title>
        <authorList>
            <person name="Berezikov E."/>
        </authorList>
    </citation>
    <scope>NUCLEOTIDE SEQUENCE [LARGE SCALE GENOMIC DNA]</scope>
    <source>
        <strain evidence="8">DV1</strain>
        <tissue evidence="8">Whole organism</tissue>
    </source>
</reference>
<feature type="region of interest" description="Disordered" evidence="5">
    <location>
        <begin position="155"/>
        <end position="230"/>
    </location>
</feature>
<feature type="compositionally biased region" description="Low complexity" evidence="5">
    <location>
        <begin position="181"/>
        <end position="196"/>
    </location>
</feature>
<feature type="compositionally biased region" description="Polar residues" evidence="5">
    <location>
        <begin position="100"/>
        <end position="109"/>
    </location>
</feature>
<organism evidence="8 9">
    <name type="scientific">Macrostomum lignano</name>
    <dbReference type="NCBI Taxonomy" id="282301"/>
    <lineage>
        <taxon>Eukaryota</taxon>
        <taxon>Metazoa</taxon>
        <taxon>Spiralia</taxon>
        <taxon>Lophotrochozoa</taxon>
        <taxon>Platyhelminthes</taxon>
        <taxon>Rhabditophora</taxon>
        <taxon>Macrostomorpha</taxon>
        <taxon>Macrostomida</taxon>
        <taxon>Macrostomidae</taxon>
        <taxon>Macrostomum</taxon>
    </lineage>
</organism>